<gene>
    <name evidence="3" type="ORF">C8A01DRAFT_20356</name>
</gene>
<dbReference type="Pfam" id="PF11951">
    <property type="entry name" value="Fungal_trans_2"/>
    <property type="match status" value="1"/>
</dbReference>
<proteinExistence type="predicted"/>
<dbReference type="Pfam" id="PF00172">
    <property type="entry name" value="Zn_clus"/>
    <property type="match status" value="1"/>
</dbReference>
<accession>A0AAN6P913</accession>
<keyword evidence="4" id="KW-1185">Reference proteome</keyword>
<evidence type="ECO:0000313" key="4">
    <source>
        <dbReference type="Proteomes" id="UP001303115"/>
    </source>
</evidence>
<dbReference type="Proteomes" id="UP001303115">
    <property type="component" value="Unassembled WGS sequence"/>
</dbReference>
<reference evidence="4" key="1">
    <citation type="journal article" date="2023" name="Mol. Phylogenet. Evol.">
        <title>Genome-scale phylogeny and comparative genomics of the fungal order Sordariales.</title>
        <authorList>
            <person name="Hensen N."/>
            <person name="Bonometti L."/>
            <person name="Westerberg I."/>
            <person name="Brannstrom I.O."/>
            <person name="Guillou S."/>
            <person name="Cros-Aarteil S."/>
            <person name="Calhoun S."/>
            <person name="Haridas S."/>
            <person name="Kuo A."/>
            <person name="Mondo S."/>
            <person name="Pangilinan J."/>
            <person name="Riley R."/>
            <person name="LaButti K."/>
            <person name="Andreopoulos B."/>
            <person name="Lipzen A."/>
            <person name="Chen C."/>
            <person name="Yan M."/>
            <person name="Daum C."/>
            <person name="Ng V."/>
            <person name="Clum A."/>
            <person name="Steindorff A."/>
            <person name="Ohm R.A."/>
            <person name="Martin F."/>
            <person name="Silar P."/>
            <person name="Natvig D.O."/>
            <person name="Lalanne C."/>
            <person name="Gautier V."/>
            <person name="Ament-Velasquez S.L."/>
            <person name="Kruys A."/>
            <person name="Hutchinson M.I."/>
            <person name="Powell A.J."/>
            <person name="Barry K."/>
            <person name="Miller A.N."/>
            <person name="Grigoriev I.V."/>
            <person name="Debuchy R."/>
            <person name="Gladieux P."/>
            <person name="Hiltunen Thoren M."/>
            <person name="Johannesson H."/>
        </authorList>
    </citation>
    <scope>NUCLEOTIDE SEQUENCE [LARGE SCALE GENOMIC DNA]</scope>
    <source>
        <strain evidence="4">CBS 284.82</strain>
    </source>
</reference>
<dbReference type="PROSITE" id="PS00463">
    <property type="entry name" value="ZN2_CY6_FUNGAL_1"/>
    <property type="match status" value="1"/>
</dbReference>
<dbReference type="SMART" id="SM00066">
    <property type="entry name" value="GAL4"/>
    <property type="match status" value="1"/>
</dbReference>
<dbReference type="AlphaFoldDB" id="A0AAN6P913"/>
<dbReference type="CDD" id="cd00067">
    <property type="entry name" value="GAL4"/>
    <property type="match status" value="1"/>
</dbReference>
<name>A0AAN6P913_9PEZI</name>
<evidence type="ECO:0000259" key="2">
    <source>
        <dbReference type="PROSITE" id="PS50048"/>
    </source>
</evidence>
<dbReference type="EMBL" id="MU854594">
    <property type="protein sequence ID" value="KAK4032573.1"/>
    <property type="molecule type" value="Genomic_DNA"/>
</dbReference>
<sequence length="505" mass="54598">MPYCGRPSTACHACRVKRGKCDRKKPGCGQCARKRTPCPGYPDPLAVVFRDQTLATTRKVQRKSDLPPDMAPYSMPVALALPKSLPVATEDVATTFFLTSYAPTSPTGYLSDLADGLLNDGLSSSAVLAPALATLSRELVQPSLMALARKHYSVAIQQTNTALASRELAVKDETLASVLLLALFEASAFQGRRSPTGWTMHVDGAAQLLKMRGPSQFDSPLGRSMFLDIVSDIFISCAQRRVAVPRALTELLAQLGDVVGHDDLGVGMARVTADMADLVALVALLAAGGDRLASVAVQVVRRGRQLDADLDRMLERYREIRPYTVIDPASAPESAYNGLAHHYSSHKLCWQWNNLRMMRLFANRSIVRVAAAAATGSPLQDSPEAVDVLQQPRLLEMAASTAERMAADILATVAYCNSLPAASNARLATARWLIWPLSVVATSTVAPLSARIYARDTLYALGRDSGISQAAEAGKMVDETNNQLEDWCVIETNICILRMTTRSLI</sequence>
<protein>
    <recommendedName>
        <fullName evidence="2">Zn(2)-C6 fungal-type domain-containing protein</fullName>
    </recommendedName>
</protein>
<dbReference type="Gene3D" id="4.10.240.10">
    <property type="entry name" value="Zn(2)-C6 fungal-type DNA-binding domain"/>
    <property type="match status" value="1"/>
</dbReference>
<feature type="domain" description="Zn(2)-C6 fungal-type" evidence="2">
    <location>
        <begin position="10"/>
        <end position="38"/>
    </location>
</feature>
<dbReference type="InterPro" id="IPR021858">
    <property type="entry name" value="Fun_TF"/>
</dbReference>
<dbReference type="PANTHER" id="PTHR38791">
    <property type="entry name" value="ZN(II)2CYS6 TRANSCRIPTION FACTOR (EUROFUNG)-RELATED-RELATED"/>
    <property type="match status" value="1"/>
</dbReference>
<dbReference type="InterPro" id="IPR036864">
    <property type="entry name" value="Zn2-C6_fun-type_DNA-bd_sf"/>
</dbReference>
<dbReference type="InterPro" id="IPR001138">
    <property type="entry name" value="Zn2Cys6_DnaBD"/>
</dbReference>
<dbReference type="GO" id="GO:0000981">
    <property type="term" value="F:DNA-binding transcription factor activity, RNA polymerase II-specific"/>
    <property type="evidence" value="ECO:0007669"/>
    <property type="project" value="InterPro"/>
</dbReference>
<organism evidence="3 4">
    <name type="scientific">Parachaetomium inaequale</name>
    <dbReference type="NCBI Taxonomy" id="2588326"/>
    <lineage>
        <taxon>Eukaryota</taxon>
        <taxon>Fungi</taxon>
        <taxon>Dikarya</taxon>
        <taxon>Ascomycota</taxon>
        <taxon>Pezizomycotina</taxon>
        <taxon>Sordariomycetes</taxon>
        <taxon>Sordariomycetidae</taxon>
        <taxon>Sordariales</taxon>
        <taxon>Chaetomiaceae</taxon>
        <taxon>Parachaetomium</taxon>
    </lineage>
</organism>
<keyword evidence="1" id="KW-0539">Nucleus</keyword>
<evidence type="ECO:0000256" key="1">
    <source>
        <dbReference type="ARBA" id="ARBA00023242"/>
    </source>
</evidence>
<comment type="caution">
    <text evidence="3">The sequence shown here is derived from an EMBL/GenBank/DDBJ whole genome shotgun (WGS) entry which is preliminary data.</text>
</comment>
<dbReference type="InterPro" id="IPR053175">
    <property type="entry name" value="DHMBA_Reg_Transcription_Factor"/>
</dbReference>
<dbReference type="GO" id="GO:0008270">
    <property type="term" value="F:zinc ion binding"/>
    <property type="evidence" value="ECO:0007669"/>
    <property type="project" value="InterPro"/>
</dbReference>
<evidence type="ECO:0000313" key="3">
    <source>
        <dbReference type="EMBL" id="KAK4032573.1"/>
    </source>
</evidence>
<dbReference type="SUPFAM" id="SSF57701">
    <property type="entry name" value="Zn2/Cys6 DNA-binding domain"/>
    <property type="match status" value="1"/>
</dbReference>
<dbReference type="PROSITE" id="PS50048">
    <property type="entry name" value="ZN2_CY6_FUNGAL_2"/>
    <property type="match status" value="1"/>
</dbReference>